<organism evidence="1 2">
    <name type="scientific">Armillaria borealis</name>
    <dbReference type="NCBI Taxonomy" id="47425"/>
    <lineage>
        <taxon>Eukaryota</taxon>
        <taxon>Fungi</taxon>
        <taxon>Dikarya</taxon>
        <taxon>Basidiomycota</taxon>
        <taxon>Agaricomycotina</taxon>
        <taxon>Agaricomycetes</taxon>
        <taxon>Agaricomycetidae</taxon>
        <taxon>Agaricales</taxon>
        <taxon>Marasmiineae</taxon>
        <taxon>Physalacriaceae</taxon>
        <taxon>Armillaria</taxon>
    </lineage>
</organism>
<evidence type="ECO:0000313" key="2">
    <source>
        <dbReference type="Proteomes" id="UP001175226"/>
    </source>
</evidence>
<reference evidence="1" key="1">
    <citation type="submission" date="2023-06" db="EMBL/GenBank/DDBJ databases">
        <authorList>
            <consortium name="Lawrence Berkeley National Laboratory"/>
            <person name="Ahrendt S."/>
            <person name="Sahu N."/>
            <person name="Indic B."/>
            <person name="Wong-Bajracharya J."/>
            <person name="Merenyi Z."/>
            <person name="Ke H.-M."/>
            <person name="Monk M."/>
            <person name="Kocsube S."/>
            <person name="Drula E."/>
            <person name="Lipzen A."/>
            <person name="Balint B."/>
            <person name="Henrissat B."/>
            <person name="Andreopoulos B."/>
            <person name="Martin F.M."/>
            <person name="Harder C.B."/>
            <person name="Rigling D."/>
            <person name="Ford K.L."/>
            <person name="Foster G.D."/>
            <person name="Pangilinan J."/>
            <person name="Papanicolaou A."/>
            <person name="Barry K."/>
            <person name="LaButti K."/>
            <person name="Viragh M."/>
            <person name="Koriabine M."/>
            <person name="Yan M."/>
            <person name="Riley R."/>
            <person name="Champramary S."/>
            <person name="Plett K.L."/>
            <person name="Tsai I.J."/>
            <person name="Slot J."/>
            <person name="Sipos G."/>
            <person name="Plett J."/>
            <person name="Nagy L.G."/>
            <person name="Grigoriev I.V."/>
        </authorList>
    </citation>
    <scope>NUCLEOTIDE SEQUENCE</scope>
    <source>
        <strain evidence="1">FPL87.14</strain>
    </source>
</reference>
<protein>
    <submittedName>
        <fullName evidence="1">Uncharacterized protein</fullName>
    </submittedName>
</protein>
<comment type="caution">
    <text evidence="1">The sequence shown here is derived from an EMBL/GenBank/DDBJ whole genome shotgun (WGS) entry which is preliminary data.</text>
</comment>
<sequence>MKMGNVITAVALPTNHDSAVLAFITNATYFEHCGALLPVIFMKNLQATMVDMRPPRLRQSQHYPFPEVEPSGLNCLFQSSTSSQNHIFTSSLPSAWGKELQLPFLPNRTNRVAMWWSVAQLTNRVTTSPTALSAQIPSRAVPSSQKEYRLWL</sequence>
<dbReference type="AlphaFoldDB" id="A0AA39JCA8"/>
<dbReference type="EMBL" id="JAUEPT010000035">
    <property type="protein sequence ID" value="KAK0440125.1"/>
    <property type="molecule type" value="Genomic_DNA"/>
</dbReference>
<accession>A0AA39JCA8</accession>
<proteinExistence type="predicted"/>
<evidence type="ECO:0000313" key="1">
    <source>
        <dbReference type="EMBL" id="KAK0440125.1"/>
    </source>
</evidence>
<name>A0AA39JCA8_9AGAR</name>
<keyword evidence="2" id="KW-1185">Reference proteome</keyword>
<gene>
    <name evidence="1" type="ORF">EV421DRAFT_810012</name>
</gene>
<dbReference type="Proteomes" id="UP001175226">
    <property type="component" value="Unassembled WGS sequence"/>
</dbReference>